<evidence type="ECO:0000313" key="2">
    <source>
        <dbReference type="EMBL" id="KEP71203.1"/>
    </source>
</evidence>
<dbReference type="eggNOG" id="ENOG502ZF0Y">
    <property type="taxonomic scope" value="Bacteria"/>
</dbReference>
<dbReference type="EMBL" id="JHEH01000003">
    <property type="protein sequence ID" value="KEP71203.1"/>
    <property type="molecule type" value="Genomic_DNA"/>
</dbReference>
<dbReference type="RefSeq" id="WP_038062455.1">
    <property type="nucleotide sequence ID" value="NZ_FOVB01000003.1"/>
</dbReference>
<dbReference type="PROSITE" id="PS51257">
    <property type="entry name" value="PROKAR_LIPOPROTEIN"/>
    <property type="match status" value="1"/>
</dbReference>
<organism evidence="2 3">
    <name type="scientific">Thioclava dalianensis</name>
    <dbReference type="NCBI Taxonomy" id="1185766"/>
    <lineage>
        <taxon>Bacteria</taxon>
        <taxon>Pseudomonadati</taxon>
        <taxon>Pseudomonadota</taxon>
        <taxon>Alphaproteobacteria</taxon>
        <taxon>Rhodobacterales</taxon>
        <taxon>Paracoccaceae</taxon>
        <taxon>Thioclava</taxon>
    </lineage>
</organism>
<dbReference type="STRING" id="1185766.SAMN05216224_103227"/>
<reference evidence="2 3" key="1">
    <citation type="submission" date="2014-03" db="EMBL/GenBank/DDBJ databases">
        <title>The draft genome sequence of Thioclava dalianensis DLFJ1-1.</title>
        <authorList>
            <person name="Lai Q."/>
            <person name="Shao Z."/>
        </authorList>
    </citation>
    <scope>NUCLEOTIDE SEQUENCE [LARGE SCALE GENOMIC DNA]</scope>
    <source>
        <strain evidence="2 3">DLFJ1-1</strain>
    </source>
</reference>
<name>A0A074TQD9_9RHOB</name>
<proteinExistence type="predicted"/>
<feature type="signal peptide" evidence="1">
    <location>
        <begin position="1"/>
        <end position="15"/>
    </location>
</feature>
<dbReference type="AlphaFoldDB" id="A0A074TQD9"/>
<evidence type="ECO:0000313" key="3">
    <source>
        <dbReference type="Proteomes" id="UP000027725"/>
    </source>
</evidence>
<keyword evidence="1" id="KW-0732">Signal</keyword>
<dbReference type="OrthoDB" id="7644586at2"/>
<comment type="caution">
    <text evidence="2">The sequence shown here is derived from an EMBL/GenBank/DDBJ whole genome shotgun (WGS) entry which is preliminary data.</text>
</comment>
<feature type="chain" id="PRO_5012204140" description="Lipoprotein" evidence="1">
    <location>
        <begin position="16"/>
        <end position="97"/>
    </location>
</feature>
<keyword evidence="3" id="KW-1185">Reference proteome</keyword>
<gene>
    <name evidence="2" type="ORF">DL1_10335</name>
</gene>
<accession>A0A074TQD9</accession>
<dbReference type="Proteomes" id="UP000027725">
    <property type="component" value="Unassembled WGS sequence"/>
</dbReference>
<evidence type="ECO:0008006" key="4">
    <source>
        <dbReference type="Google" id="ProtNLM"/>
    </source>
</evidence>
<protein>
    <recommendedName>
        <fullName evidence="4">Lipoprotein</fullName>
    </recommendedName>
</protein>
<sequence>MMRAALISAPALALAACGSAPVGGVGSAPGPLAPVSGYVGERAASGALVVTRTATPFGYAEGAEARRMADQICGGRVASSINDHYRDGAWVFPEGCA</sequence>
<evidence type="ECO:0000256" key="1">
    <source>
        <dbReference type="SAM" id="SignalP"/>
    </source>
</evidence>